<feature type="domain" description="Receptor ligand binding region" evidence="20">
    <location>
        <begin position="71"/>
        <end position="449"/>
    </location>
</feature>
<evidence type="ECO:0000256" key="6">
    <source>
        <dbReference type="ARBA" id="ARBA00022729"/>
    </source>
</evidence>
<dbReference type="InterPro" id="IPR000337">
    <property type="entry name" value="GPCR_3"/>
</dbReference>
<evidence type="ECO:0000256" key="4">
    <source>
        <dbReference type="ARBA" id="ARBA00022606"/>
    </source>
</evidence>
<evidence type="ECO:0000256" key="14">
    <source>
        <dbReference type="ARBA" id="ARBA00038492"/>
    </source>
</evidence>
<evidence type="ECO:0000256" key="16">
    <source>
        <dbReference type="ARBA" id="ARBA00040704"/>
    </source>
</evidence>
<name>A0ABM3YBD1_ERIEU</name>
<evidence type="ECO:0000259" key="20">
    <source>
        <dbReference type="Pfam" id="PF01094"/>
    </source>
</evidence>
<keyword evidence="6 19" id="KW-0732">Signal</keyword>
<keyword evidence="4" id="KW-0716">Sensory transduction</keyword>
<evidence type="ECO:0000256" key="12">
    <source>
        <dbReference type="ARBA" id="ARBA00023224"/>
    </source>
</evidence>
<keyword evidence="22" id="KW-1185">Reference proteome</keyword>
<comment type="subunit">
    <text evidence="15">Forms heterodimers with TAS1R3.</text>
</comment>
<dbReference type="Gene3D" id="3.40.50.2300">
    <property type="match status" value="2"/>
</dbReference>
<evidence type="ECO:0000256" key="10">
    <source>
        <dbReference type="ARBA" id="ARBA00023170"/>
    </source>
</evidence>
<dbReference type="PANTHER" id="PTHR24061:SF517">
    <property type="entry name" value="TASTE RECEPTOR TYPE 1 MEMBER 2"/>
    <property type="match status" value="1"/>
</dbReference>
<evidence type="ECO:0000256" key="1">
    <source>
        <dbReference type="ARBA" id="ARBA00004651"/>
    </source>
</evidence>
<keyword evidence="9" id="KW-0472">Membrane</keyword>
<dbReference type="InterPro" id="IPR001828">
    <property type="entry name" value="ANF_lig-bd_rcpt"/>
</dbReference>
<evidence type="ECO:0000313" key="22">
    <source>
        <dbReference type="Proteomes" id="UP001652624"/>
    </source>
</evidence>
<feature type="region of interest" description="Disordered" evidence="18">
    <location>
        <begin position="600"/>
        <end position="628"/>
    </location>
</feature>
<keyword evidence="8" id="KW-0297">G-protein coupled receptor</keyword>
<sequence length="747" mass="82364">MGPQTWAVCSLLLLPLLAEPTEDSDFYLAGDYLLGGLFTLHANMTGIVHLNYLQVPKCKEYDTKLLGYSLLQAMRFAVQEINSQRRLLPGVQLGYEMVDSCFTSNNIHPVLHFLARDDRLLPVRRDYSSYVPRVVAVIGPDNTEATVTVAHLLSLFLLPQITYSAIGDQLLDKRQFPGVLRTGPGADHHVEALVQLMLHFGWNWVAVLASGDDYGRDNSRLLAERLAPRNICMAFQETLPTPQPHQAGPSPEERRRLQLIVHKLRDSSARVAVVFSPELALHSFFHEVLRHKLTGMVWLASESWAADPVLHSLAGLRRAGTFLGVTARSVPIPGFSDFHARARSPATHGTPPGTTCNQECDACREGTASFGAVLPGLRGAYGVYSAVYAVAHALHSLLGCTETRCSREVVYPWRLLEEIQKVNFTLLGHHVYFNQQGDLPVDLEVAQWLWEPSGTPFRSVAFYDHLKRKLNVTHEVTWHTPNNEIPLSTCSKDCMPGQKKRPVGIHPCCFECVNCDPGTFLNKTAGHFQTNYQLPPGHPQWQFAFRRRHKEDQGAQSRVLARPGRLPQPAPSGKLSLEPDPGLPVSLAQLQKLSFNAVAREAEPEPPKDAVGTQHHAQGKTWALGKRPVDAGEPCRDVKARHSKLAVQLAPCLSLEWSAGSSQRSDRSIRGEEDVARGVKVLHPPSIHPPGLWVSAAGSFKQPPPMGTFFEALPLGSCDITCRPDKAEGNTHNSQLPVGEVPAVGVL</sequence>
<feature type="signal peptide" evidence="19">
    <location>
        <begin position="1"/>
        <end position="18"/>
    </location>
</feature>
<evidence type="ECO:0000256" key="18">
    <source>
        <dbReference type="SAM" id="MobiDB-lite"/>
    </source>
</evidence>
<dbReference type="Pfam" id="PF01094">
    <property type="entry name" value="ANF_receptor"/>
    <property type="match status" value="1"/>
</dbReference>
<feature type="domain" description="GPCR family 3 nine cysteines" evidence="21">
    <location>
        <begin position="485"/>
        <end position="523"/>
    </location>
</feature>
<evidence type="ECO:0000256" key="3">
    <source>
        <dbReference type="ARBA" id="ARBA00022480"/>
    </source>
</evidence>
<gene>
    <name evidence="23" type="primary">LOC103126376</name>
</gene>
<protein>
    <recommendedName>
        <fullName evidence="16">Taste receptor type 1 member 2</fullName>
    </recommendedName>
    <alternativeName>
        <fullName evidence="17">Sweet taste receptor T1R2</fullName>
    </alternativeName>
</protein>
<evidence type="ECO:0000259" key="21">
    <source>
        <dbReference type="Pfam" id="PF07562"/>
    </source>
</evidence>
<evidence type="ECO:0000256" key="8">
    <source>
        <dbReference type="ARBA" id="ARBA00023040"/>
    </source>
</evidence>
<evidence type="ECO:0000256" key="11">
    <source>
        <dbReference type="ARBA" id="ARBA00023180"/>
    </source>
</evidence>
<evidence type="ECO:0000313" key="23">
    <source>
        <dbReference type="RefSeq" id="XP_060058380.1"/>
    </source>
</evidence>
<dbReference type="InterPro" id="IPR011500">
    <property type="entry name" value="GPCR_3_9-Cys_dom"/>
</dbReference>
<evidence type="ECO:0000256" key="15">
    <source>
        <dbReference type="ARBA" id="ARBA00038699"/>
    </source>
</evidence>
<dbReference type="InterPro" id="IPR000068">
    <property type="entry name" value="GPCR_3_Ca_sens_rcpt-rel"/>
</dbReference>
<proteinExistence type="inferred from homology"/>
<evidence type="ECO:0000256" key="17">
    <source>
        <dbReference type="ARBA" id="ARBA00042616"/>
    </source>
</evidence>
<evidence type="ECO:0000256" key="13">
    <source>
        <dbReference type="ARBA" id="ARBA00037659"/>
    </source>
</evidence>
<keyword evidence="7" id="KW-1133">Transmembrane helix</keyword>
<accession>A0ABM3YBD1</accession>
<dbReference type="Pfam" id="PF07562">
    <property type="entry name" value="NCD3G"/>
    <property type="match status" value="1"/>
</dbReference>
<evidence type="ECO:0000256" key="2">
    <source>
        <dbReference type="ARBA" id="ARBA00022475"/>
    </source>
</evidence>
<dbReference type="InterPro" id="IPR038550">
    <property type="entry name" value="GPCR_3_9-Cys_sf"/>
</dbReference>
<organism evidence="22 23">
    <name type="scientific">Erinaceus europaeus</name>
    <name type="common">Western European hedgehog</name>
    <dbReference type="NCBI Taxonomy" id="9365"/>
    <lineage>
        <taxon>Eukaryota</taxon>
        <taxon>Metazoa</taxon>
        <taxon>Chordata</taxon>
        <taxon>Craniata</taxon>
        <taxon>Vertebrata</taxon>
        <taxon>Euteleostomi</taxon>
        <taxon>Mammalia</taxon>
        <taxon>Eutheria</taxon>
        <taxon>Laurasiatheria</taxon>
        <taxon>Eulipotyphla</taxon>
        <taxon>Erinaceidae</taxon>
        <taxon>Erinaceinae</taxon>
        <taxon>Erinaceus</taxon>
    </lineage>
</organism>
<reference evidence="23" key="1">
    <citation type="submission" date="2025-08" db="UniProtKB">
        <authorList>
            <consortium name="RefSeq"/>
        </authorList>
    </citation>
    <scope>IDENTIFICATION</scope>
</reference>
<dbReference type="RefSeq" id="XP_060058380.1">
    <property type="nucleotide sequence ID" value="XM_060202397.1"/>
</dbReference>
<feature type="region of interest" description="Disordered" evidence="18">
    <location>
        <begin position="548"/>
        <end position="583"/>
    </location>
</feature>
<keyword evidence="2" id="KW-1003">Cell membrane</keyword>
<evidence type="ECO:0000256" key="19">
    <source>
        <dbReference type="SAM" id="SignalP"/>
    </source>
</evidence>
<comment type="subcellular location">
    <subcellularLocation>
        <location evidence="1">Cell membrane</location>
        <topology evidence="1">Multi-pass membrane protein</topology>
    </subcellularLocation>
</comment>
<evidence type="ECO:0000256" key="7">
    <source>
        <dbReference type="ARBA" id="ARBA00022989"/>
    </source>
</evidence>
<dbReference type="Proteomes" id="UP001652624">
    <property type="component" value="Chromosome 11"/>
</dbReference>
<keyword evidence="3" id="KW-0919">Taste</keyword>
<dbReference type="SUPFAM" id="SSF53822">
    <property type="entry name" value="Periplasmic binding protein-like I"/>
    <property type="match status" value="1"/>
</dbReference>
<evidence type="ECO:0000256" key="5">
    <source>
        <dbReference type="ARBA" id="ARBA00022692"/>
    </source>
</evidence>
<dbReference type="PRINTS" id="PR00248">
    <property type="entry name" value="GPCRMGR"/>
</dbReference>
<keyword evidence="5" id="KW-0812">Transmembrane</keyword>
<comment type="function">
    <text evidence="13">Putative taste receptor. TAS1R2/TAS1R3 recognizes diverse natural and synthetic sweeteners.</text>
</comment>
<evidence type="ECO:0000256" key="9">
    <source>
        <dbReference type="ARBA" id="ARBA00023136"/>
    </source>
</evidence>
<keyword evidence="11" id="KW-0325">Glycoprotein</keyword>
<comment type="similarity">
    <text evidence="14">Belongs to the G-protein coupled receptor 3 family. TAS1R subfamily.</text>
</comment>
<dbReference type="GeneID" id="103126376"/>
<feature type="chain" id="PRO_5046214984" description="Taste receptor type 1 member 2" evidence="19">
    <location>
        <begin position="19"/>
        <end position="747"/>
    </location>
</feature>
<dbReference type="Gene3D" id="2.10.50.30">
    <property type="entry name" value="GPCR, family 3, nine cysteines domain"/>
    <property type="match status" value="1"/>
</dbReference>
<keyword evidence="12" id="KW-0807">Transducer</keyword>
<dbReference type="InterPro" id="IPR028082">
    <property type="entry name" value="Peripla_BP_I"/>
</dbReference>
<dbReference type="PANTHER" id="PTHR24061">
    <property type="entry name" value="CALCIUM-SENSING RECEPTOR-RELATED"/>
    <property type="match status" value="1"/>
</dbReference>
<keyword evidence="10 23" id="KW-0675">Receptor</keyword>